<reference evidence="2" key="1">
    <citation type="submission" date="2020-11" db="EMBL/GenBank/DDBJ databases">
        <authorList>
            <consortium name="DOE Joint Genome Institute"/>
            <person name="Ahrendt S."/>
            <person name="Riley R."/>
            <person name="Andreopoulos W."/>
            <person name="Labutti K."/>
            <person name="Pangilinan J."/>
            <person name="Ruiz-Duenas F.J."/>
            <person name="Barrasa J.M."/>
            <person name="Sanchez-Garcia M."/>
            <person name="Camarero S."/>
            <person name="Miyauchi S."/>
            <person name="Serrano A."/>
            <person name="Linde D."/>
            <person name="Babiker R."/>
            <person name="Drula E."/>
            <person name="Ayuso-Fernandez I."/>
            <person name="Pacheco R."/>
            <person name="Padilla G."/>
            <person name="Ferreira P."/>
            <person name="Barriuso J."/>
            <person name="Kellner H."/>
            <person name="Castanera R."/>
            <person name="Alfaro M."/>
            <person name="Ramirez L."/>
            <person name="Pisabarro A.G."/>
            <person name="Kuo A."/>
            <person name="Tritt A."/>
            <person name="Lipzen A."/>
            <person name="He G."/>
            <person name="Yan M."/>
            <person name="Ng V."/>
            <person name="Cullen D."/>
            <person name="Martin F."/>
            <person name="Rosso M.-N."/>
            <person name="Henrissat B."/>
            <person name="Hibbett D."/>
            <person name="Martinez A.T."/>
            <person name="Grigoriev I.V."/>
        </authorList>
    </citation>
    <scope>NUCLEOTIDE SEQUENCE</scope>
    <source>
        <strain evidence="2">CBS 247.69</strain>
    </source>
</reference>
<proteinExistence type="predicted"/>
<keyword evidence="3" id="KW-1185">Reference proteome</keyword>
<feature type="compositionally biased region" description="Polar residues" evidence="1">
    <location>
        <begin position="91"/>
        <end position="115"/>
    </location>
</feature>
<name>A0A9P5XPZ5_9AGAR</name>
<feature type="region of interest" description="Disordered" evidence="1">
    <location>
        <begin position="87"/>
        <end position="121"/>
    </location>
</feature>
<dbReference type="EMBL" id="MU150620">
    <property type="protein sequence ID" value="KAF9455552.1"/>
    <property type="molecule type" value="Genomic_DNA"/>
</dbReference>
<feature type="compositionally biased region" description="Low complexity" evidence="1">
    <location>
        <begin position="187"/>
        <end position="197"/>
    </location>
</feature>
<accession>A0A9P5XPZ5</accession>
<evidence type="ECO:0000313" key="2">
    <source>
        <dbReference type="EMBL" id="KAF9455552.1"/>
    </source>
</evidence>
<dbReference type="OrthoDB" id="6365676at2759"/>
<dbReference type="Proteomes" id="UP000807353">
    <property type="component" value="Unassembled WGS sequence"/>
</dbReference>
<evidence type="ECO:0000256" key="1">
    <source>
        <dbReference type="SAM" id="MobiDB-lite"/>
    </source>
</evidence>
<comment type="caution">
    <text evidence="2">The sequence shown here is derived from an EMBL/GenBank/DDBJ whole genome shotgun (WGS) entry which is preliminary data.</text>
</comment>
<gene>
    <name evidence="2" type="ORF">BDZ94DRAFT_662341</name>
</gene>
<feature type="region of interest" description="Disordered" evidence="1">
    <location>
        <begin position="187"/>
        <end position="224"/>
    </location>
</feature>
<organism evidence="2 3">
    <name type="scientific">Collybia nuda</name>
    <dbReference type="NCBI Taxonomy" id="64659"/>
    <lineage>
        <taxon>Eukaryota</taxon>
        <taxon>Fungi</taxon>
        <taxon>Dikarya</taxon>
        <taxon>Basidiomycota</taxon>
        <taxon>Agaricomycotina</taxon>
        <taxon>Agaricomycetes</taxon>
        <taxon>Agaricomycetidae</taxon>
        <taxon>Agaricales</taxon>
        <taxon>Tricholomatineae</taxon>
        <taxon>Clitocybaceae</taxon>
        <taxon>Collybia</taxon>
    </lineage>
</organism>
<sequence length="224" mass="24342">MDPMVVDTDAPPQSKSDADLALYLATSNTNTSGPGLLPWNAADNDYGFGHNTLGLYDASDDLGYSWSEEEANRYIVANHPLVEHETELSDHSYTTDSGSRNSSNQYSDPSFINHTENGETLLPPLRMGSPRPSGILLPDSHFSMYLPPPTPRARFLGSSGPNVLPHPRSSPQDTELLLLPLRDLLVNHPSPLSSTSSPHPPSSHEGQFISPEEISAACGSRRRI</sequence>
<evidence type="ECO:0000313" key="3">
    <source>
        <dbReference type="Proteomes" id="UP000807353"/>
    </source>
</evidence>
<dbReference type="AlphaFoldDB" id="A0A9P5XPZ5"/>
<protein>
    <submittedName>
        <fullName evidence="2">Uncharacterized protein</fullName>
    </submittedName>
</protein>